<protein>
    <submittedName>
        <fullName evidence="2">Uncharacterized protein</fullName>
    </submittedName>
</protein>
<comment type="caution">
    <text evidence="2">The sequence shown here is derived from an EMBL/GenBank/DDBJ whole genome shotgun (WGS) entry which is preliminary data.</text>
</comment>
<feature type="compositionally biased region" description="Basic and acidic residues" evidence="1">
    <location>
        <begin position="13"/>
        <end position="22"/>
    </location>
</feature>
<keyword evidence="3" id="KW-1185">Reference proteome</keyword>
<dbReference type="EMBL" id="JACEIK010001230">
    <property type="protein sequence ID" value="MCD7467448.1"/>
    <property type="molecule type" value="Genomic_DNA"/>
</dbReference>
<dbReference type="Proteomes" id="UP000823775">
    <property type="component" value="Unassembled WGS sequence"/>
</dbReference>
<proteinExistence type="predicted"/>
<accession>A0ABS8T964</accession>
<gene>
    <name evidence="2" type="ORF">HAX54_004890</name>
</gene>
<name>A0ABS8T964_DATST</name>
<organism evidence="2 3">
    <name type="scientific">Datura stramonium</name>
    <name type="common">Jimsonweed</name>
    <name type="synonym">Common thornapple</name>
    <dbReference type="NCBI Taxonomy" id="4076"/>
    <lineage>
        <taxon>Eukaryota</taxon>
        <taxon>Viridiplantae</taxon>
        <taxon>Streptophyta</taxon>
        <taxon>Embryophyta</taxon>
        <taxon>Tracheophyta</taxon>
        <taxon>Spermatophyta</taxon>
        <taxon>Magnoliopsida</taxon>
        <taxon>eudicotyledons</taxon>
        <taxon>Gunneridae</taxon>
        <taxon>Pentapetalae</taxon>
        <taxon>asterids</taxon>
        <taxon>lamiids</taxon>
        <taxon>Solanales</taxon>
        <taxon>Solanaceae</taxon>
        <taxon>Solanoideae</taxon>
        <taxon>Datureae</taxon>
        <taxon>Datura</taxon>
    </lineage>
</organism>
<reference evidence="2 3" key="1">
    <citation type="journal article" date="2021" name="BMC Genomics">
        <title>Datura genome reveals duplications of psychoactive alkaloid biosynthetic genes and high mutation rate following tissue culture.</title>
        <authorList>
            <person name="Rajewski A."/>
            <person name="Carter-House D."/>
            <person name="Stajich J."/>
            <person name="Litt A."/>
        </authorList>
    </citation>
    <scope>NUCLEOTIDE SEQUENCE [LARGE SCALE GENOMIC DNA]</scope>
    <source>
        <strain evidence="2">AR-01</strain>
    </source>
</reference>
<evidence type="ECO:0000313" key="3">
    <source>
        <dbReference type="Proteomes" id="UP000823775"/>
    </source>
</evidence>
<feature type="region of interest" description="Disordered" evidence="1">
    <location>
        <begin position="1"/>
        <end position="26"/>
    </location>
</feature>
<sequence>MNHTELANDQSDDSNRDSLHDYGEEDDQLFDEAGDLNEDYTPISPRDDSVSYHFNFIPYLDHIEEGPNDFAHFRDNDVVRTALWNPKNPKYLKSGMNPSTNVHPGPRVYDVLPLQEVHRSQGATLTKNQWLQLLYNFTGWACPEDVVEACRISLDYLLDMGDFFAMSQQAWGAATFAFLYNCLCRASMTVARDVCGFVPLLQWRHRGNRDSEARNVLIICRDVLDCLSDDQCQNDVGNVPQEPELEHAGVVVTDMVEEKQVTT</sequence>
<evidence type="ECO:0000313" key="2">
    <source>
        <dbReference type="EMBL" id="MCD7467448.1"/>
    </source>
</evidence>
<evidence type="ECO:0000256" key="1">
    <source>
        <dbReference type="SAM" id="MobiDB-lite"/>
    </source>
</evidence>